<keyword evidence="2" id="KW-1185">Reference proteome</keyword>
<dbReference type="RefSeq" id="WP_008715947.1">
    <property type="nucleotide sequence ID" value="NZ_JBBMFM010000060.1"/>
</dbReference>
<dbReference type="Proteomes" id="UP001454086">
    <property type="component" value="Unassembled WGS sequence"/>
</dbReference>
<comment type="caution">
    <text evidence="1">The sequence shown here is derived from an EMBL/GenBank/DDBJ whole genome shotgun (WGS) entry which is preliminary data.</text>
</comment>
<dbReference type="EMBL" id="JBBMFM010000060">
    <property type="protein sequence ID" value="MEQ2426394.1"/>
    <property type="molecule type" value="Genomic_DNA"/>
</dbReference>
<accession>A0ABV1D7K9</accession>
<proteinExistence type="predicted"/>
<name>A0ABV1D7K9_9FIRM</name>
<sequence>MDRSLQKEFNGQVSEWEWELYRRNMKRMYKTARSCRDPREKALEDYRHRRGTKWFYKHECKEVRRQTRRSLRIKLKRELYNEAYYRVVPHDYKTYGWLTW</sequence>
<evidence type="ECO:0000313" key="2">
    <source>
        <dbReference type="Proteomes" id="UP001454086"/>
    </source>
</evidence>
<reference evidence="1 2" key="1">
    <citation type="submission" date="2024-03" db="EMBL/GenBank/DDBJ databases">
        <title>Human intestinal bacterial collection.</title>
        <authorList>
            <person name="Pauvert C."/>
            <person name="Hitch T.C.A."/>
            <person name="Clavel T."/>
        </authorList>
    </citation>
    <scope>NUCLEOTIDE SEQUENCE [LARGE SCALE GENOMIC DNA]</scope>
    <source>
        <strain evidence="1 2">CLA-SR-H021</strain>
    </source>
</reference>
<evidence type="ECO:0000313" key="1">
    <source>
        <dbReference type="EMBL" id="MEQ2426394.1"/>
    </source>
</evidence>
<organism evidence="1 2">
    <name type="scientific">Enterocloster hominis</name>
    <name type="common">ex Hitch et al. 2024</name>
    <dbReference type="NCBI Taxonomy" id="1917870"/>
    <lineage>
        <taxon>Bacteria</taxon>
        <taxon>Bacillati</taxon>
        <taxon>Bacillota</taxon>
        <taxon>Clostridia</taxon>
        <taxon>Lachnospirales</taxon>
        <taxon>Lachnospiraceae</taxon>
        <taxon>Enterocloster</taxon>
    </lineage>
</organism>
<protein>
    <submittedName>
        <fullName evidence="1">Uncharacterized protein</fullName>
    </submittedName>
</protein>
<gene>
    <name evidence="1" type="ORF">WMQ36_15580</name>
</gene>